<dbReference type="PANTHER" id="PTHR33450">
    <property type="entry name" value="EMB|CAB67623.1-RELATED"/>
    <property type="match status" value="1"/>
</dbReference>
<dbReference type="Gramene" id="ONK72123">
    <property type="protein sequence ID" value="ONK72123"/>
    <property type="gene ID" value="A4U43_C04F15990"/>
</dbReference>
<protein>
    <submittedName>
        <fullName evidence="1">Uncharacterized protein</fullName>
    </submittedName>
</protein>
<dbReference type="Pfam" id="PF05553">
    <property type="entry name" value="DUF761"/>
    <property type="match status" value="1"/>
</dbReference>
<keyword evidence="2" id="KW-1185">Reference proteome</keyword>
<proteinExistence type="predicted"/>
<dbReference type="PANTHER" id="PTHR33450:SF12">
    <property type="entry name" value="COTTON FIBER PROTEIN"/>
    <property type="match status" value="1"/>
</dbReference>
<dbReference type="OrthoDB" id="684076at2759"/>
<organism evidence="1 2">
    <name type="scientific">Asparagus officinalis</name>
    <name type="common">Garden asparagus</name>
    <dbReference type="NCBI Taxonomy" id="4686"/>
    <lineage>
        <taxon>Eukaryota</taxon>
        <taxon>Viridiplantae</taxon>
        <taxon>Streptophyta</taxon>
        <taxon>Embryophyta</taxon>
        <taxon>Tracheophyta</taxon>
        <taxon>Spermatophyta</taxon>
        <taxon>Magnoliopsida</taxon>
        <taxon>Liliopsida</taxon>
        <taxon>Asparagales</taxon>
        <taxon>Asparagaceae</taxon>
        <taxon>Asparagoideae</taxon>
        <taxon>Asparagus</taxon>
    </lineage>
</organism>
<dbReference type="InterPro" id="IPR008480">
    <property type="entry name" value="DUF761_pln"/>
</dbReference>
<name>A0A5P1F308_ASPOF</name>
<evidence type="ECO:0000313" key="1">
    <source>
        <dbReference type="EMBL" id="ONK72123.1"/>
    </source>
</evidence>
<evidence type="ECO:0000313" key="2">
    <source>
        <dbReference type="Proteomes" id="UP000243459"/>
    </source>
</evidence>
<dbReference type="AlphaFoldDB" id="A0A5P1F308"/>
<gene>
    <name evidence="1" type="ORF">A4U43_C04F15990</name>
</gene>
<accession>A0A5P1F308</accession>
<dbReference type="Proteomes" id="UP000243459">
    <property type="component" value="Chromosome 4"/>
</dbReference>
<dbReference type="OMA" id="YREMPEF"/>
<dbReference type="EMBL" id="CM007384">
    <property type="protein sequence ID" value="ONK72123.1"/>
    <property type="molecule type" value="Genomic_DNA"/>
</dbReference>
<reference evidence="2" key="1">
    <citation type="journal article" date="2017" name="Nat. Commun.">
        <title>The asparagus genome sheds light on the origin and evolution of a young Y chromosome.</title>
        <authorList>
            <person name="Harkess A."/>
            <person name="Zhou J."/>
            <person name="Xu C."/>
            <person name="Bowers J.E."/>
            <person name="Van der Hulst R."/>
            <person name="Ayyampalayam S."/>
            <person name="Mercati F."/>
            <person name="Riccardi P."/>
            <person name="McKain M.R."/>
            <person name="Kakrana A."/>
            <person name="Tang H."/>
            <person name="Ray J."/>
            <person name="Groenendijk J."/>
            <person name="Arikit S."/>
            <person name="Mathioni S.M."/>
            <person name="Nakano M."/>
            <person name="Shan H."/>
            <person name="Telgmann-Rauber A."/>
            <person name="Kanno A."/>
            <person name="Yue Z."/>
            <person name="Chen H."/>
            <person name="Li W."/>
            <person name="Chen Y."/>
            <person name="Xu X."/>
            <person name="Zhang Y."/>
            <person name="Luo S."/>
            <person name="Chen H."/>
            <person name="Gao J."/>
            <person name="Mao Z."/>
            <person name="Pires J.C."/>
            <person name="Luo M."/>
            <person name="Kudrna D."/>
            <person name="Wing R.A."/>
            <person name="Meyers B.C."/>
            <person name="Yi K."/>
            <person name="Kong H."/>
            <person name="Lavrijsen P."/>
            <person name="Sunseri F."/>
            <person name="Falavigna A."/>
            <person name="Ye Y."/>
            <person name="Leebens-Mack J.H."/>
            <person name="Chen G."/>
        </authorList>
    </citation>
    <scope>NUCLEOTIDE SEQUENCE [LARGE SCALE GENOMIC DNA]</scope>
    <source>
        <strain evidence="2">cv. DH0086</strain>
    </source>
</reference>
<sequence length="152" mass="17756">MKNLKQVISVLVAMAKGKSTAVKSKTSAMKTRLMLFKILHDKKTLMSVLSQKVHSVKADENVNDYDKAVIEYKSTHSEMAKDMEEEEGEDDYPYLMDPIPELDEFDDKFADIGLENEIDKAADLFIRRFHRQIKIQKQESFKRYQEMLERSM</sequence>